<sequence length="61" mass="6674">IRKTGLDSVIGNVIDQRLILKSARLQPASVLECHVKKFKGSPPQKADSSILRLFCVVKTGL</sequence>
<comment type="caution">
    <text evidence="1">The sequence shown here is derived from an EMBL/GenBank/DDBJ whole genome shotgun (WGS) entry which is preliminary data.</text>
</comment>
<dbReference type="AlphaFoldDB" id="A0AAJ0IEI9"/>
<organism evidence="1 2">
    <name type="scientific">Neurospora hispaniola</name>
    <dbReference type="NCBI Taxonomy" id="588809"/>
    <lineage>
        <taxon>Eukaryota</taxon>
        <taxon>Fungi</taxon>
        <taxon>Dikarya</taxon>
        <taxon>Ascomycota</taxon>
        <taxon>Pezizomycotina</taxon>
        <taxon>Sordariomycetes</taxon>
        <taxon>Sordariomycetidae</taxon>
        <taxon>Sordariales</taxon>
        <taxon>Sordariaceae</taxon>
        <taxon>Neurospora</taxon>
    </lineage>
</organism>
<evidence type="ECO:0000313" key="1">
    <source>
        <dbReference type="EMBL" id="KAK3498914.1"/>
    </source>
</evidence>
<evidence type="ECO:0000313" key="2">
    <source>
        <dbReference type="Proteomes" id="UP001285908"/>
    </source>
</evidence>
<dbReference type="Proteomes" id="UP001285908">
    <property type="component" value="Unassembled WGS sequence"/>
</dbReference>
<keyword evidence="2" id="KW-1185">Reference proteome</keyword>
<dbReference type="GeneID" id="87872108"/>
<protein>
    <submittedName>
        <fullName evidence="1">Uncharacterized protein</fullName>
    </submittedName>
</protein>
<proteinExistence type="predicted"/>
<dbReference type="EMBL" id="JAULSX010000001">
    <property type="protein sequence ID" value="KAK3498914.1"/>
    <property type="molecule type" value="Genomic_DNA"/>
</dbReference>
<accession>A0AAJ0IEI9</accession>
<gene>
    <name evidence="1" type="ORF">B0T23DRAFT_308722</name>
</gene>
<reference evidence="1 2" key="1">
    <citation type="journal article" date="2023" name="Mol. Phylogenet. Evol.">
        <title>Genome-scale phylogeny and comparative genomics of the fungal order Sordariales.</title>
        <authorList>
            <person name="Hensen N."/>
            <person name="Bonometti L."/>
            <person name="Westerberg I."/>
            <person name="Brannstrom I.O."/>
            <person name="Guillou S."/>
            <person name="Cros-Aarteil S."/>
            <person name="Calhoun S."/>
            <person name="Haridas S."/>
            <person name="Kuo A."/>
            <person name="Mondo S."/>
            <person name="Pangilinan J."/>
            <person name="Riley R."/>
            <person name="LaButti K."/>
            <person name="Andreopoulos B."/>
            <person name="Lipzen A."/>
            <person name="Chen C."/>
            <person name="Yan M."/>
            <person name="Daum C."/>
            <person name="Ng V."/>
            <person name="Clum A."/>
            <person name="Steindorff A."/>
            <person name="Ohm R.A."/>
            <person name="Martin F."/>
            <person name="Silar P."/>
            <person name="Natvig D.O."/>
            <person name="Lalanne C."/>
            <person name="Gautier V."/>
            <person name="Ament-Velasquez S.L."/>
            <person name="Kruys A."/>
            <person name="Hutchinson M.I."/>
            <person name="Powell A.J."/>
            <person name="Barry K."/>
            <person name="Miller A.N."/>
            <person name="Grigoriev I.V."/>
            <person name="Debuchy R."/>
            <person name="Gladieux P."/>
            <person name="Hiltunen Thoren M."/>
            <person name="Johannesson H."/>
        </authorList>
    </citation>
    <scope>NUCLEOTIDE SEQUENCE [LARGE SCALE GENOMIC DNA]</scope>
    <source>
        <strain evidence="1 2">FGSC 10403</strain>
    </source>
</reference>
<dbReference type="RefSeq" id="XP_062696547.1">
    <property type="nucleotide sequence ID" value="XM_062834486.1"/>
</dbReference>
<feature type="non-terminal residue" evidence="1">
    <location>
        <position position="1"/>
    </location>
</feature>
<name>A0AAJ0IEI9_9PEZI</name>